<dbReference type="EMBL" id="KZ992462">
    <property type="protein sequence ID" value="RKP10246.1"/>
    <property type="molecule type" value="Genomic_DNA"/>
</dbReference>
<feature type="signal peptide" evidence="1">
    <location>
        <begin position="1"/>
        <end position="28"/>
    </location>
</feature>
<dbReference type="InterPro" id="IPR011009">
    <property type="entry name" value="Kinase-like_dom_sf"/>
</dbReference>
<dbReference type="InterPro" id="IPR053235">
    <property type="entry name" value="Ser_Thr_kinase"/>
</dbReference>
<dbReference type="InterPro" id="IPR000719">
    <property type="entry name" value="Prot_kinase_dom"/>
</dbReference>
<dbReference type="GO" id="GO:0004674">
    <property type="term" value="F:protein serine/threonine kinase activity"/>
    <property type="evidence" value="ECO:0007669"/>
    <property type="project" value="TreeGrafter"/>
</dbReference>
<keyword evidence="4" id="KW-1185">Reference proteome</keyword>
<reference evidence="4" key="1">
    <citation type="journal article" date="2018" name="Nat. Microbiol.">
        <title>Leveraging single-cell genomics to expand the fungal tree of life.</title>
        <authorList>
            <person name="Ahrendt S.R."/>
            <person name="Quandt C.A."/>
            <person name="Ciobanu D."/>
            <person name="Clum A."/>
            <person name="Salamov A."/>
            <person name="Andreopoulos B."/>
            <person name="Cheng J.F."/>
            <person name="Woyke T."/>
            <person name="Pelin A."/>
            <person name="Henrissat B."/>
            <person name="Reynolds N.K."/>
            <person name="Benny G.L."/>
            <person name="Smith M.E."/>
            <person name="James T.Y."/>
            <person name="Grigoriev I.V."/>
        </authorList>
    </citation>
    <scope>NUCLEOTIDE SEQUENCE [LARGE SCALE GENOMIC DNA]</scope>
    <source>
        <strain evidence="4">RSA 1356</strain>
    </source>
</reference>
<evidence type="ECO:0000313" key="3">
    <source>
        <dbReference type="EMBL" id="RKP10246.1"/>
    </source>
</evidence>
<dbReference type="STRING" id="78915.A0A4P9XVG2"/>
<dbReference type="OrthoDB" id="4062651at2759"/>
<dbReference type="Pfam" id="PF00069">
    <property type="entry name" value="Pkinase"/>
    <property type="match status" value="1"/>
</dbReference>
<dbReference type="AlphaFoldDB" id="A0A4P9XVG2"/>
<dbReference type="SMART" id="SM00220">
    <property type="entry name" value="S_TKc"/>
    <property type="match status" value="1"/>
</dbReference>
<feature type="domain" description="Protein kinase" evidence="2">
    <location>
        <begin position="33"/>
        <end position="327"/>
    </location>
</feature>
<dbReference type="Gene3D" id="1.10.510.10">
    <property type="entry name" value="Transferase(Phosphotransferase) domain 1"/>
    <property type="match status" value="1"/>
</dbReference>
<keyword evidence="3" id="KW-0808">Transferase</keyword>
<evidence type="ECO:0000256" key="1">
    <source>
        <dbReference type="SAM" id="SignalP"/>
    </source>
</evidence>
<gene>
    <name evidence="3" type="ORF">THASP1DRAFT_27974</name>
</gene>
<sequence length="345" mass="38576">MRLLSATILLSMAAVVLLGSHLTPTALAQTAGSALNNWPNQNDVETVGKYSEREDGLRTVTVKYNGNQGLLKCTPQLSRHNGEVKALETLGRRFEPLGDVFVPRVLHTFSTGDGYYCMVLEATDGITLRKYILSLKNEKSEALLARLAMPIVDGVKHMHQEGITHGNINPDNIFVKSRDGSLDFKVTFTGFEPIDRNTPPKRGMYGYIPPEEYAALRVHPYERDAWMLGATLYFATNGMPPYGYTYSKNHPVLLPVPTKDLQNAMNEAAVHGRNSYSPIQTKNQALLDVIKEFLAGKTEDRLKVLEYSDLRKIRIMLGGAPTKRPFLENMRDKLKTKMPPKDTPN</sequence>
<evidence type="ECO:0000259" key="2">
    <source>
        <dbReference type="PROSITE" id="PS50011"/>
    </source>
</evidence>
<name>A0A4P9XVG2_9FUNG</name>
<evidence type="ECO:0000313" key="4">
    <source>
        <dbReference type="Proteomes" id="UP000271241"/>
    </source>
</evidence>
<keyword evidence="1" id="KW-0732">Signal</keyword>
<dbReference type="Proteomes" id="UP000271241">
    <property type="component" value="Unassembled WGS sequence"/>
</dbReference>
<proteinExistence type="predicted"/>
<dbReference type="GO" id="GO:0005737">
    <property type="term" value="C:cytoplasm"/>
    <property type="evidence" value="ECO:0007669"/>
    <property type="project" value="TreeGrafter"/>
</dbReference>
<organism evidence="3 4">
    <name type="scientific">Thamnocephalis sphaerospora</name>
    <dbReference type="NCBI Taxonomy" id="78915"/>
    <lineage>
        <taxon>Eukaryota</taxon>
        <taxon>Fungi</taxon>
        <taxon>Fungi incertae sedis</taxon>
        <taxon>Zoopagomycota</taxon>
        <taxon>Zoopagomycotina</taxon>
        <taxon>Zoopagomycetes</taxon>
        <taxon>Zoopagales</taxon>
        <taxon>Sigmoideomycetaceae</taxon>
        <taxon>Thamnocephalis</taxon>
    </lineage>
</organism>
<feature type="chain" id="PRO_5020919669" evidence="1">
    <location>
        <begin position="29"/>
        <end position="345"/>
    </location>
</feature>
<accession>A0A4P9XVG2</accession>
<dbReference type="SUPFAM" id="SSF56112">
    <property type="entry name" value="Protein kinase-like (PK-like)"/>
    <property type="match status" value="1"/>
</dbReference>
<dbReference type="PANTHER" id="PTHR24361">
    <property type="entry name" value="MITOGEN-ACTIVATED KINASE KINASE KINASE"/>
    <property type="match status" value="1"/>
</dbReference>
<dbReference type="PROSITE" id="PS50011">
    <property type="entry name" value="PROTEIN_KINASE_DOM"/>
    <property type="match status" value="1"/>
</dbReference>
<protein>
    <submittedName>
        <fullName evidence="3">Kinase-like domain-containing protein</fullName>
    </submittedName>
</protein>
<keyword evidence="3" id="KW-0418">Kinase</keyword>
<dbReference type="GO" id="GO:0005524">
    <property type="term" value="F:ATP binding"/>
    <property type="evidence" value="ECO:0007669"/>
    <property type="project" value="InterPro"/>
</dbReference>